<accession>A0A830H7A6</accession>
<dbReference type="SMART" id="SM00209">
    <property type="entry name" value="TSP1"/>
    <property type="match status" value="2"/>
</dbReference>
<keyword evidence="4" id="KW-0677">Repeat</keyword>
<evidence type="ECO:0000256" key="2">
    <source>
        <dbReference type="ARBA" id="ARBA00022525"/>
    </source>
</evidence>
<comment type="caution">
    <text evidence="7">The sequence shown here is derived from an EMBL/GenBank/DDBJ whole genome shotgun (WGS) entry which is preliminary data.</text>
</comment>
<evidence type="ECO:0000313" key="8">
    <source>
        <dbReference type="Proteomes" id="UP000660262"/>
    </source>
</evidence>
<name>A0A830H7A6_9CHLO</name>
<keyword evidence="2" id="KW-0964">Secreted</keyword>
<dbReference type="PROSITE" id="PS50092">
    <property type="entry name" value="TSP1"/>
    <property type="match status" value="2"/>
</dbReference>
<reference evidence="7" key="1">
    <citation type="submission" date="2020-10" db="EMBL/GenBank/DDBJ databases">
        <title>Unveiling of a novel bifunctional photoreceptor, Dualchrome1, isolated from a cosmopolitan green alga.</title>
        <authorList>
            <person name="Suzuki S."/>
            <person name="Kawachi M."/>
        </authorList>
    </citation>
    <scope>NUCLEOTIDE SEQUENCE</scope>
    <source>
        <strain evidence="7">NIES 2893</strain>
    </source>
</reference>
<dbReference type="Pfam" id="PF14312">
    <property type="entry name" value="FG-GAP_2"/>
    <property type="match status" value="2"/>
</dbReference>
<feature type="transmembrane region" description="Helical" evidence="6">
    <location>
        <begin position="681"/>
        <end position="702"/>
    </location>
</feature>
<dbReference type="InterPro" id="IPR000884">
    <property type="entry name" value="TSP1_rpt"/>
</dbReference>
<dbReference type="SUPFAM" id="SSF82895">
    <property type="entry name" value="TSP-1 type 1 repeat"/>
    <property type="match status" value="2"/>
</dbReference>
<evidence type="ECO:0000256" key="1">
    <source>
        <dbReference type="ARBA" id="ARBA00004613"/>
    </source>
</evidence>
<keyword evidence="6" id="KW-1133">Transmembrane helix</keyword>
<evidence type="ECO:0000256" key="3">
    <source>
        <dbReference type="ARBA" id="ARBA00022729"/>
    </source>
</evidence>
<dbReference type="Gene3D" id="2.20.100.10">
    <property type="entry name" value="Thrombospondin type-1 (TSP1) repeat"/>
    <property type="match status" value="2"/>
</dbReference>
<keyword evidence="6" id="KW-0812">Transmembrane</keyword>
<dbReference type="OrthoDB" id="49473at2759"/>
<proteinExistence type="predicted"/>
<dbReference type="Pfam" id="PF19030">
    <property type="entry name" value="TSP1_ADAMTS"/>
    <property type="match status" value="2"/>
</dbReference>
<dbReference type="PANTHER" id="PTHR36220">
    <property type="entry name" value="UNNAMED PRODUCT"/>
    <property type="match status" value="1"/>
</dbReference>
<feature type="compositionally biased region" description="Pro residues" evidence="5">
    <location>
        <begin position="632"/>
        <end position="658"/>
    </location>
</feature>
<comment type="subcellular location">
    <subcellularLocation>
        <location evidence="1">Secreted</location>
    </subcellularLocation>
</comment>
<keyword evidence="3" id="KW-0732">Signal</keyword>
<evidence type="ECO:0000313" key="7">
    <source>
        <dbReference type="EMBL" id="GHP02944.1"/>
    </source>
</evidence>
<keyword evidence="8" id="KW-1185">Reference proteome</keyword>
<sequence>MRAAHCAAELRTARRELQLRPRLHWPAPRRASTLTPRAGRIASSQRHNHRQDDRLITNGNEARQSTATKYSPGSFRRTYRGGGQAKSVLAVFALACALLGAVTRAQETGTLSQLGGDIAGEREGDASGYRVAINYEGTRIAVGAPYNLRGLSGNAHGHVRAFEYEQATSSWKQMGRDINGEGPADESGRGVSLSADGMILAIGAPWNEGNAPDTRFGSGHVRVYEFKGGQDWVQMGTDIDGEGEDDAFGRIVSLSSDGRRLAVGAPFNDGTTQRAGHVRVFDFKGTDWVKVGSDIDGQSAMDESGWAVSLSGDGTTVAIGAWLKHDDSTPAGYSGSTRVFKYDTSLGDWKQMGDGIVGRARDDKTGASVSISEDGTRIAVGAPRNDATGENAGSVSVWEFAGTQWVQMGQYMNGEALLDESGWTVSLSSNGLRVAIGAPINNGQSIKTGHVRIYEYDLPSKVWKQIGGDIDGEAEGDNFGWDVALSGNGGRVVIGAPLNDANGDKSGHVRVFTFPAVISYRYQATPFTDCSEACGGGVKTRTVKCYKSDNTIVQDAFCGNGKPSESEACNTQECVQLTFTAEPWDECSAVCGGGTRYRKVVCKRLDGVVVDDSECIDEKPARMETCNRQACSPPPPPPPPPTPPGIKPPPPSPPPVTPPFRVGQVNYTTTPYVTTKVTTDIAPIIGGAVGALVFVVGFYVFVKKVRPFANCKMASTAPVVKPVAVEPKVPPTPNRAWLNGAPSRLLRDDSNVKPGCFGAV</sequence>
<dbReference type="SUPFAM" id="SSF50965">
    <property type="entry name" value="Galactose oxidase, central domain"/>
    <property type="match status" value="1"/>
</dbReference>
<keyword evidence="6" id="KW-0472">Membrane</keyword>
<organism evidence="7 8">
    <name type="scientific">Pycnococcus provasolii</name>
    <dbReference type="NCBI Taxonomy" id="41880"/>
    <lineage>
        <taxon>Eukaryota</taxon>
        <taxon>Viridiplantae</taxon>
        <taxon>Chlorophyta</taxon>
        <taxon>Pseudoscourfieldiophyceae</taxon>
        <taxon>Pseudoscourfieldiales</taxon>
        <taxon>Pycnococcaceae</taxon>
        <taxon>Pycnococcus</taxon>
    </lineage>
</organism>
<dbReference type="InterPro" id="IPR036383">
    <property type="entry name" value="TSP1_rpt_sf"/>
</dbReference>
<dbReference type="InterPro" id="IPR011043">
    <property type="entry name" value="Gal_Oxase/kelch_b-propeller"/>
</dbReference>
<dbReference type="GO" id="GO:0005576">
    <property type="term" value="C:extracellular region"/>
    <property type="evidence" value="ECO:0007669"/>
    <property type="project" value="UniProtKB-SubCell"/>
</dbReference>
<protein>
    <submittedName>
        <fullName evidence="7">Uncharacterized protein</fullName>
    </submittedName>
</protein>
<evidence type="ECO:0000256" key="4">
    <source>
        <dbReference type="ARBA" id="ARBA00022737"/>
    </source>
</evidence>
<gene>
    <name evidence="7" type="ORF">PPROV_000169900</name>
</gene>
<evidence type="ECO:0000256" key="5">
    <source>
        <dbReference type="SAM" id="MobiDB-lite"/>
    </source>
</evidence>
<dbReference type="FunFam" id="2.20.100.10:FF:000005">
    <property type="entry name" value="ADAM metallopeptidase with thrombospondin type 1 motif 9"/>
    <property type="match status" value="2"/>
</dbReference>
<feature type="region of interest" description="Disordered" evidence="5">
    <location>
        <begin position="626"/>
        <end position="659"/>
    </location>
</feature>
<dbReference type="InterPro" id="IPR013517">
    <property type="entry name" value="FG-GAP"/>
</dbReference>
<dbReference type="PANTHER" id="PTHR36220:SF1">
    <property type="entry name" value="GAMMA TUBULIN COMPLEX COMPONENT C-TERMINAL DOMAIN-CONTAINING PROTEIN"/>
    <property type="match status" value="1"/>
</dbReference>
<dbReference type="EMBL" id="BNJQ01000004">
    <property type="protein sequence ID" value="GHP02944.1"/>
    <property type="molecule type" value="Genomic_DNA"/>
</dbReference>
<evidence type="ECO:0000256" key="6">
    <source>
        <dbReference type="SAM" id="Phobius"/>
    </source>
</evidence>
<dbReference type="AlphaFoldDB" id="A0A830H7A6"/>
<dbReference type="Proteomes" id="UP000660262">
    <property type="component" value="Unassembled WGS sequence"/>
</dbReference>